<organism evidence="1 2">
    <name type="scientific">Methanothrix thermoacetophila (strain DSM 6194 / JCM 14653 / NBRC 101360 / PT)</name>
    <name type="common">Methanosaeta thermophila</name>
    <dbReference type="NCBI Taxonomy" id="349307"/>
    <lineage>
        <taxon>Archaea</taxon>
        <taxon>Methanobacteriati</taxon>
        <taxon>Methanobacteriota</taxon>
        <taxon>Stenosarchaea group</taxon>
        <taxon>Methanomicrobia</taxon>
        <taxon>Methanotrichales</taxon>
        <taxon>Methanotrichaceae</taxon>
        <taxon>Methanothrix</taxon>
    </lineage>
</organism>
<dbReference type="RefSeq" id="WP_011695431.1">
    <property type="nucleotide sequence ID" value="NC_008553.1"/>
</dbReference>
<keyword evidence="2" id="KW-1185">Reference proteome</keyword>
<protein>
    <submittedName>
        <fullName evidence="1">Uncharacterized protein</fullName>
    </submittedName>
</protein>
<dbReference type="HOGENOM" id="CLU_2313847_0_0_2"/>
<proteinExistence type="predicted"/>
<dbReference type="EMBL" id="CP000477">
    <property type="protein sequence ID" value="ABK14032.1"/>
    <property type="molecule type" value="Genomic_DNA"/>
</dbReference>
<sequence>MFGKRYICGCCGAEIDVKRTKKVDLGKGWVECLPPAGRDWRAPTAKKELSDGNVYYIDVLNNLHKREEFIELFGVDPERAIKYMREHIMLSSRRNDGNK</sequence>
<accession>A0B5Q8</accession>
<dbReference type="GeneID" id="4462007"/>
<name>A0B5Q8_METTP</name>
<evidence type="ECO:0000313" key="2">
    <source>
        <dbReference type="Proteomes" id="UP000000674"/>
    </source>
</evidence>
<dbReference type="Proteomes" id="UP000000674">
    <property type="component" value="Chromosome"/>
</dbReference>
<gene>
    <name evidence="1" type="ordered locus">Mthe_0234</name>
</gene>
<reference evidence="1 2" key="1">
    <citation type="submission" date="2006-10" db="EMBL/GenBank/DDBJ databases">
        <title>Complete sequence of Methanosaeta thermophila PT.</title>
        <authorList>
            <consortium name="US DOE Joint Genome Institute"/>
            <person name="Copeland A."/>
            <person name="Lucas S."/>
            <person name="Lapidus A."/>
            <person name="Barry K."/>
            <person name="Detter J.C."/>
            <person name="Glavina del Rio T."/>
            <person name="Hammon N."/>
            <person name="Israni S."/>
            <person name="Pitluck S."/>
            <person name="Chain P."/>
            <person name="Malfatti S."/>
            <person name="Shin M."/>
            <person name="Vergez L."/>
            <person name="Schmutz J."/>
            <person name="Larimer F."/>
            <person name="Land M."/>
            <person name="Hauser L."/>
            <person name="Kyrpides N."/>
            <person name="Kim E."/>
            <person name="Smith K.S."/>
            <person name="Ingram-Smith C."/>
            <person name="Richardson P."/>
        </authorList>
    </citation>
    <scope>NUCLEOTIDE SEQUENCE [LARGE SCALE GENOMIC DNA]</scope>
    <source>
        <strain evidence="2">DSM 6194 / JCM 14653 / NBRC 101360 / PT</strain>
    </source>
</reference>
<dbReference type="KEGG" id="mtp:Mthe_0234"/>
<evidence type="ECO:0000313" key="1">
    <source>
        <dbReference type="EMBL" id="ABK14032.1"/>
    </source>
</evidence>
<dbReference type="AlphaFoldDB" id="A0B5Q8"/>